<dbReference type="Pfam" id="PF00892">
    <property type="entry name" value="EamA"/>
    <property type="match status" value="2"/>
</dbReference>
<feature type="transmembrane region" description="Helical" evidence="6">
    <location>
        <begin position="12"/>
        <end position="33"/>
    </location>
</feature>
<dbReference type="STRING" id="74649.A0A2P6R7N5"/>
<evidence type="ECO:0000256" key="6">
    <source>
        <dbReference type="RuleBase" id="RU363077"/>
    </source>
</evidence>
<feature type="transmembrane region" description="Helical" evidence="6">
    <location>
        <begin position="306"/>
        <end position="325"/>
    </location>
</feature>
<feature type="domain" description="EamA" evidence="7">
    <location>
        <begin position="14"/>
        <end position="151"/>
    </location>
</feature>
<evidence type="ECO:0000313" key="9">
    <source>
        <dbReference type="Proteomes" id="UP000238479"/>
    </source>
</evidence>
<dbReference type="GO" id="GO:0022857">
    <property type="term" value="F:transmembrane transporter activity"/>
    <property type="evidence" value="ECO:0007669"/>
    <property type="project" value="InterPro"/>
</dbReference>
<gene>
    <name evidence="8" type="ORF">RchiOBHm_Chr3g0457731</name>
</gene>
<evidence type="ECO:0000259" key="7">
    <source>
        <dbReference type="Pfam" id="PF00892"/>
    </source>
</evidence>
<evidence type="ECO:0000256" key="1">
    <source>
        <dbReference type="ARBA" id="ARBA00004141"/>
    </source>
</evidence>
<evidence type="ECO:0000256" key="2">
    <source>
        <dbReference type="ARBA" id="ARBA00007635"/>
    </source>
</evidence>
<proteinExistence type="inferred from homology"/>
<dbReference type="AlphaFoldDB" id="A0A2P6R7N5"/>
<feature type="transmembrane region" description="Helical" evidence="6">
    <location>
        <begin position="134"/>
        <end position="154"/>
    </location>
</feature>
<dbReference type="SUPFAM" id="SSF103481">
    <property type="entry name" value="Multidrug resistance efflux transporter EmrE"/>
    <property type="match status" value="2"/>
</dbReference>
<dbReference type="InterPro" id="IPR030184">
    <property type="entry name" value="WAT1-related"/>
</dbReference>
<feature type="transmembrane region" description="Helical" evidence="6">
    <location>
        <begin position="217"/>
        <end position="238"/>
    </location>
</feature>
<feature type="transmembrane region" description="Helical" evidence="6">
    <location>
        <begin position="253"/>
        <end position="273"/>
    </location>
</feature>
<dbReference type="EMBL" id="PDCK01000041">
    <property type="protein sequence ID" value="PRQ42448.1"/>
    <property type="molecule type" value="Genomic_DNA"/>
</dbReference>
<dbReference type="Gramene" id="PRQ42448">
    <property type="protein sequence ID" value="PRQ42448"/>
    <property type="gene ID" value="RchiOBHm_Chr3g0457731"/>
</dbReference>
<comment type="caution">
    <text evidence="8">The sequence shown here is derived from an EMBL/GenBank/DDBJ whole genome shotgun (WGS) entry which is preliminary data.</text>
</comment>
<protein>
    <recommendedName>
        <fullName evidence="6">WAT1-related protein</fullName>
    </recommendedName>
</protein>
<dbReference type="GO" id="GO:0016020">
    <property type="term" value="C:membrane"/>
    <property type="evidence" value="ECO:0007669"/>
    <property type="project" value="UniProtKB-SubCell"/>
</dbReference>
<evidence type="ECO:0000256" key="5">
    <source>
        <dbReference type="ARBA" id="ARBA00023136"/>
    </source>
</evidence>
<feature type="transmembrane region" description="Helical" evidence="6">
    <location>
        <begin position="39"/>
        <end position="61"/>
    </location>
</feature>
<keyword evidence="3 6" id="KW-0812">Transmembrane</keyword>
<reference evidence="8 9" key="1">
    <citation type="journal article" date="2018" name="Nat. Genet.">
        <title>The Rosa genome provides new insights in the design of modern roses.</title>
        <authorList>
            <person name="Bendahmane M."/>
        </authorList>
    </citation>
    <scope>NUCLEOTIDE SEQUENCE [LARGE SCALE GENOMIC DNA]</scope>
    <source>
        <strain evidence="9">cv. Old Blush</strain>
    </source>
</reference>
<dbReference type="OMA" id="NPFVMVA"/>
<feature type="transmembrane region" description="Helical" evidence="6">
    <location>
        <begin position="73"/>
        <end position="95"/>
    </location>
</feature>
<evidence type="ECO:0000256" key="4">
    <source>
        <dbReference type="ARBA" id="ARBA00022989"/>
    </source>
</evidence>
<comment type="subcellular location">
    <subcellularLocation>
        <location evidence="1 6">Membrane</location>
        <topology evidence="1 6">Multi-pass membrane protein</topology>
    </subcellularLocation>
</comment>
<comment type="similarity">
    <text evidence="2 6">Belongs to the drug/metabolite transporter (DMT) superfamily. Plant drug/metabolite exporter (P-DME) (TC 2.A.7.4) family.</text>
</comment>
<dbReference type="InterPro" id="IPR037185">
    <property type="entry name" value="EmrE-like"/>
</dbReference>
<name>A0A2P6R7N5_ROSCH</name>
<feature type="transmembrane region" description="Helical" evidence="6">
    <location>
        <begin position="280"/>
        <end position="300"/>
    </location>
</feature>
<dbReference type="PANTHER" id="PTHR31218">
    <property type="entry name" value="WAT1-RELATED PROTEIN"/>
    <property type="match status" value="1"/>
</dbReference>
<sequence length="364" mass="39610">MAIGYGNSYMPFVAMVFVQVCYAGMNITSKLALEAELNPLILVAYRQIFATVALAPFAYWMEWKTRPEITMPILFQIFLCSLTGATTNQVFYFLGLNKTTPTVACALTNTLPAMTFILAVLFRQESAKMKSKAGLAKVMGTAVCVCGAMILSFYHGKNMGIGESKIHWSYAQRMGQSNSGNNANSFVGPVLVIISTLGWAMWFIIQATVSDMFPAPYTSTTLMCFMASLECGLVAVIVEHNGHAWSLTNPMKLTASLFAGIMGSAVAFFLTSWSIQRKGALYASVFSPLLLIVVAVSSWALLDEKLYLGTALGSILIVAGLYSVLWGKTKETAKHNGKETDANTKPNASAKEIEKNDLELQLPK</sequence>
<keyword evidence="5 6" id="KW-0472">Membrane</keyword>
<organism evidence="8 9">
    <name type="scientific">Rosa chinensis</name>
    <name type="common">China rose</name>
    <dbReference type="NCBI Taxonomy" id="74649"/>
    <lineage>
        <taxon>Eukaryota</taxon>
        <taxon>Viridiplantae</taxon>
        <taxon>Streptophyta</taxon>
        <taxon>Embryophyta</taxon>
        <taxon>Tracheophyta</taxon>
        <taxon>Spermatophyta</taxon>
        <taxon>Magnoliopsida</taxon>
        <taxon>eudicotyledons</taxon>
        <taxon>Gunneridae</taxon>
        <taxon>Pentapetalae</taxon>
        <taxon>rosids</taxon>
        <taxon>fabids</taxon>
        <taxon>Rosales</taxon>
        <taxon>Rosaceae</taxon>
        <taxon>Rosoideae</taxon>
        <taxon>Rosoideae incertae sedis</taxon>
        <taxon>Rosa</taxon>
    </lineage>
</organism>
<keyword evidence="9" id="KW-1185">Reference proteome</keyword>
<accession>A0A2P6R7N5</accession>
<evidence type="ECO:0000256" key="3">
    <source>
        <dbReference type="ARBA" id="ARBA00022692"/>
    </source>
</evidence>
<feature type="domain" description="EamA" evidence="7">
    <location>
        <begin position="188"/>
        <end position="325"/>
    </location>
</feature>
<dbReference type="Proteomes" id="UP000238479">
    <property type="component" value="Chromosome 3"/>
</dbReference>
<feature type="transmembrane region" description="Helical" evidence="6">
    <location>
        <begin position="186"/>
        <end position="205"/>
    </location>
</feature>
<evidence type="ECO:0000313" key="8">
    <source>
        <dbReference type="EMBL" id="PRQ42448.1"/>
    </source>
</evidence>
<feature type="transmembrane region" description="Helical" evidence="6">
    <location>
        <begin position="101"/>
        <end position="122"/>
    </location>
</feature>
<keyword evidence="4 6" id="KW-1133">Transmembrane helix</keyword>
<dbReference type="InterPro" id="IPR000620">
    <property type="entry name" value="EamA_dom"/>
</dbReference>